<protein>
    <recommendedName>
        <fullName evidence="4">UNC-45/Cro1/She4 central domain-containing protein</fullName>
    </recommendedName>
</protein>
<dbReference type="FunCoup" id="E9HDL4">
    <property type="interactions" value="804"/>
</dbReference>
<dbReference type="InterPro" id="IPR011989">
    <property type="entry name" value="ARM-like"/>
</dbReference>
<keyword evidence="3" id="KW-0812">Transmembrane</keyword>
<dbReference type="InterPro" id="IPR024660">
    <property type="entry name" value="UCS_central_dom"/>
</dbReference>
<dbReference type="eggNOG" id="KOG4151">
    <property type="taxonomic scope" value="Eukaryota"/>
</dbReference>
<keyword evidence="3" id="KW-1133">Transmembrane helix</keyword>
<evidence type="ECO:0000256" key="3">
    <source>
        <dbReference type="SAM" id="Phobius"/>
    </source>
</evidence>
<dbReference type="STRING" id="6669.E9HDL4"/>
<dbReference type="PANTHER" id="PTHR45994">
    <property type="entry name" value="FI21225P1"/>
    <property type="match status" value="1"/>
</dbReference>
<evidence type="ECO:0000259" key="4">
    <source>
        <dbReference type="Pfam" id="PF11701"/>
    </source>
</evidence>
<keyword evidence="6" id="KW-1185">Reference proteome</keyword>
<dbReference type="AlphaFoldDB" id="E9HDL4"/>
<evidence type="ECO:0000256" key="2">
    <source>
        <dbReference type="ARBA" id="ARBA00022490"/>
    </source>
</evidence>
<dbReference type="Pfam" id="PF11701">
    <property type="entry name" value="UNC45-central"/>
    <property type="match status" value="1"/>
</dbReference>
<evidence type="ECO:0000313" key="6">
    <source>
        <dbReference type="Proteomes" id="UP000000305"/>
    </source>
</evidence>
<dbReference type="KEGG" id="dpx:DAPPUDRAFT_257458"/>
<dbReference type="OrthoDB" id="199930at2759"/>
<dbReference type="SUPFAM" id="SSF48371">
    <property type="entry name" value="ARM repeat"/>
    <property type="match status" value="1"/>
</dbReference>
<dbReference type="GO" id="GO:0005737">
    <property type="term" value="C:cytoplasm"/>
    <property type="evidence" value="ECO:0000318"/>
    <property type="project" value="GO_Central"/>
</dbReference>
<feature type="transmembrane region" description="Helical" evidence="3">
    <location>
        <begin position="109"/>
        <end position="133"/>
    </location>
</feature>
<organism evidence="5 6">
    <name type="scientific">Daphnia pulex</name>
    <name type="common">Water flea</name>
    <dbReference type="NCBI Taxonomy" id="6669"/>
    <lineage>
        <taxon>Eukaryota</taxon>
        <taxon>Metazoa</taxon>
        <taxon>Ecdysozoa</taxon>
        <taxon>Arthropoda</taxon>
        <taxon>Crustacea</taxon>
        <taxon>Branchiopoda</taxon>
        <taxon>Diplostraca</taxon>
        <taxon>Cladocera</taxon>
        <taxon>Anomopoda</taxon>
        <taxon>Daphniidae</taxon>
        <taxon>Daphnia</taxon>
    </lineage>
</organism>
<sequence>MSRRSGLTTKKFKELEVSNPQDLIARNGKRARRDSSGKRMMQIASELEEMKYESSMEITENTRTIISCALGKVYDNMYYDLIKERFSAKIEDFIHEQLQTPGMDSKVRVVVAVTTLLLGPLDVGVLEMILVMANSGEFLMQRVSCEALIAAASKKDKASAILAQGVTILKKLYQIGNDNIKVRALVGLCKLGSCGGTDSSWKPFTDGSTMKLAEACRRFLINPAKEKDMRKWAIEGLSYLTLDAEVKEKLIEDLWRHSVIYGVVPTLVNLCNAYDKQEIIPEMLELAKFAKRHVPEQHELDDPDFVHKRVNILGKAGVTVGLVSLCKTESENSKELIARVFNALCEHQNLRAIVVQQGAGAKALIPLALEGTTKGKYQASQALARIAITINLEVAFPGERMCELIRPLLGLLDLECNAIENFEALMALCNLAGFDAPRKRILKEQGVAKIENYMYENHEMLKKASVQTMSNLLFSEEVVKLFEGKNDCTKYLVLLSTSEDVELSKAAAGALAILTSPTEWKEILCFLLSNTDKDVQYRGAVIVKNIAFKFLFLVI</sequence>
<dbReference type="InParanoid" id="E9HDL4"/>
<dbReference type="EMBL" id="GL732624">
    <property type="protein sequence ID" value="EFX70165.1"/>
    <property type="molecule type" value="Genomic_DNA"/>
</dbReference>
<comment type="subcellular location">
    <subcellularLocation>
        <location evidence="1">Cytoplasm</location>
    </subcellularLocation>
</comment>
<dbReference type="PhylomeDB" id="E9HDL4"/>
<reference evidence="5 6" key="1">
    <citation type="journal article" date="2011" name="Science">
        <title>The ecoresponsive genome of Daphnia pulex.</title>
        <authorList>
            <person name="Colbourne J.K."/>
            <person name="Pfrender M.E."/>
            <person name="Gilbert D."/>
            <person name="Thomas W.K."/>
            <person name="Tucker A."/>
            <person name="Oakley T.H."/>
            <person name="Tokishita S."/>
            <person name="Aerts A."/>
            <person name="Arnold G.J."/>
            <person name="Basu M.K."/>
            <person name="Bauer D.J."/>
            <person name="Caceres C.E."/>
            <person name="Carmel L."/>
            <person name="Casola C."/>
            <person name="Choi J.H."/>
            <person name="Detter J.C."/>
            <person name="Dong Q."/>
            <person name="Dusheyko S."/>
            <person name="Eads B.D."/>
            <person name="Frohlich T."/>
            <person name="Geiler-Samerotte K.A."/>
            <person name="Gerlach D."/>
            <person name="Hatcher P."/>
            <person name="Jogdeo S."/>
            <person name="Krijgsveld J."/>
            <person name="Kriventseva E.V."/>
            <person name="Kultz D."/>
            <person name="Laforsch C."/>
            <person name="Lindquist E."/>
            <person name="Lopez J."/>
            <person name="Manak J.R."/>
            <person name="Muller J."/>
            <person name="Pangilinan J."/>
            <person name="Patwardhan R.P."/>
            <person name="Pitluck S."/>
            <person name="Pritham E.J."/>
            <person name="Rechtsteiner A."/>
            <person name="Rho M."/>
            <person name="Rogozin I.B."/>
            <person name="Sakarya O."/>
            <person name="Salamov A."/>
            <person name="Schaack S."/>
            <person name="Shapiro H."/>
            <person name="Shiga Y."/>
            <person name="Skalitzky C."/>
            <person name="Smith Z."/>
            <person name="Souvorov A."/>
            <person name="Sung W."/>
            <person name="Tang Z."/>
            <person name="Tsuchiya D."/>
            <person name="Tu H."/>
            <person name="Vos H."/>
            <person name="Wang M."/>
            <person name="Wolf Y.I."/>
            <person name="Yamagata H."/>
            <person name="Yamada T."/>
            <person name="Ye Y."/>
            <person name="Shaw J.R."/>
            <person name="Andrews J."/>
            <person name="Crease T.J."/>
            <person name="Tang H."/>
            <person name="Lucas S.M."/>
            <person name="Robertson H.M."/>
            <person name="Bork P."/>
            <person name="Koonin E.V."/>
            <person name="Zdobnov E.M."/>
            <person name="Grigoriev I.V."/>
            <person name="Lynch M."/>
            <person name="Boore J.L."/>
        </authorList>
    </citation>
    <scope>NUCLEOTIDE SEQUENCE [LARGE SCALE GENOMIC DNA]</scope>
</reference>
<evidence type="ECO:0000256" key="1">
    <source>
        <dbReference type="ARBA" id="ARBA00004496"/>
    </source>
</evidence>
<dbReference type="PANTHER" id="PTHR45994:SF1">
    <property type="entry name" value="FI21225P1"/>
    <property type="match status" value="1"/>
</dbReference>
<keyword evidence="2" id="KW-0963">Cytoplasm</keyword>
<name>E9HDL4_DAPPU</name>
<feature type="domain" description="UNC-45/Cro1/She4 central" evidence="4">
    <location>
        <begin position="56"/>
        <end position="191"/>
    </location>
</feature>
<keyword evidence="3" id="KW-0472">Membrane</keyword>
<dbReference type="GO" id="GO:0051879">
    <property type="term" value="F:Hsp90 protein binding"/>
    <property type="evidence" value="ECO:0000318"/>
    <property type="project" value="GO_Central"/>
</dbReference>
<dbReference type="HOGENOM" id="CLU_037085_0_0_1"/>
<proteinExistence type="predicted"/>
<dbReference type="InterPro" id="IPR016024">
    <property type="entry name" value="ARM-type_fold"/>
</dbReference>
<evidence type="ECO:0000313" key="5">
    <source>
        <dbReference type="EMBL" id="EFX70165.1"/>
    </source>
</evidence>
<accession>E9HDL4</accession>
<dbReference type="OMA" id="AMHEDPE"/>
<dbReference type="Proteomes" id="UP000000305">
    <property type="component" value="Unassembled WGS sequence"/>
</dbReference>
<gene>
    <name evidence="5" type="ORF">DAPPUDRAFT_257458</name>
</gene>
<dbReference type="Gene3D" id="1.25.10.10">
    <property type="entry name" value="Leucine-rich Repeat Variant"/>
    <property type="match status" value="2"/>
</dbReference>